<dbReference type="Gene3D" id="1.10.150.130">
    <property type="match status" value="1"/>
</dbReference>
<gene>
    <name evidence="7" type="ORF">GCM10009839_33400</name>
</gene>
<dbReference type="PANTHER" id="PTHR30349:SF64">
    <property type="entry name" value="PROPHAGE INTEGRASE INTD-RELATED"/>
    <property type="match status" value="1"/>
</dbReference>
<dbReference type="InterPro" id="IPR011010">
    <property type="entry name" value="DNA_brk_join_enz"/>
</dbReference>
<dbReference type="InterPro" id="IPR010998">
    <property type="entry name" value="Integrase_recombinase_N"/>
</dbReference>
<reference evidence="7 8" key="1">
    <citation type="journal article" date="2019" name="Int. J. Syst. Evol. Microbiol.">
        <title>The Global Catalogue of Microorganisms (GCM) 10K type strain sequencing project: providing services to taxonomists for standard genome sequencing and annotation.</title>
        <authorList>
            <consortium name="The Broad Institute Genomics Platform"/>
            <consortium name="The Broad Institute Genome Sequencing Center for Infectious Disease"/>
            <person name="Wu L."/>
            <person name="Ma J."/>
        </authorList>
    </citation>
    <scope>NUCLEOTIDE SEQUENCE [LARGE SCALE GENOMIC DNA]</scope>
    <source>
        <strain evidence="7 8">JCM 16014</strain>
    </source>
</reference>
<dbReference type="Gene3D" id="1.10.443.10">
    <property type="entry name" value="Intergrase catalytic core"/>
    <property type="match status" value="1"/>
</dbReference>
<feature type="region of interest" description="Disordered" evidence="5">
    <location>
        <begin position="301"/>
        <end position="320"/>
    </location>
</feature>
<evidence type="ECO:0000313" key="8">
    <source>
        <dbReference type="Proteomes" id="UP001500751"/>
    </source>
</evidence>
<dbReference type="EMBL" id="BAAAQN010000017">
    <property type="protein sequence ID" value="GAA2030879.1"/>
    <property type="molecule type" value="Genomic_DNA"/>
</dbReference>
<comment type="caution">
    <text evidence="7">The sequence shown here is derived from an EMBL/GenBank/DDBJ whole genome shotgun (WGS) entry which is preliminary data.</text>
</comment>
<dbReference type="Pfam" id="PF00589">
    <property type="entry name" value="Phage_integrase"/>
    <property type="match status" value="1"/>
</dbReference>
<name>A0ABN2U7J5_9ACTN</name>
<comment type="similarity">
    <text evidence="1">Belongs to the 'phage' integrase family.</text>
</comment>
<dbReference type="InterPro" id="IPR004107">
    <property type="entry name" value="Integrase_SAM-like_N"/>
</dbReference>
<evidence type="ECO:0000256" key="1">
    <source>
        <dbReference type="ARBA" id="ARBA00008857"/>
    </source>
</evidence>
<dbReference type="RefSeq" id="WP_344666515.1">
    <property type="nucleotide sequence ID" value="NZ_BAAAQN010000017.1"/>
</dbReference>
<evidence type="ECO:0000256" key="2">
    <source>
        <dbReference type="ARBA" id="ARBA00022908"/>
    </source>
</evidence>
<sequence length="490" mass="55189">MGWVKRRESTKGTIRYIACYRDIRGKTRSAGTYSTETQAERAWQKAENDLAAGRIGDPKRGRQRFEVYVTGTWFPNHGMELSTRQNYHYLISKHLMPQFGSMRMVDILPEHVREWLTAMQADKVPAQTRRHAKAVLDAIFTTAFNDQVTRLHAGRGVKRPTVAKKTKQILTAAQYDRIHAAIGAGEHDGEMMQLLVETDIETGMRWGELTELRVKDLDADADVVTIARVVVKLDPQFHPEGKRFHVKEYPKDGEWRQLKIARHLAGKLVDFAKARGLAPDDLFFQFAQPTEAKRRKRPEVLPDPMTLGWTEPHPKSGRQFRHGTITAYSGMKCRCQYCRDAMSAYRAERRAMGKDEPRKLRAPDTDGHIDGNWFRNQVFYPAVKAAGITFKVTPKSMRDAHASWLLAGGADLQIVKERLGHGSITTTEQYLGTLPGAGDAALSALDAIRGARTPADLQAEPSTAKEGTPDMAELMKMMASIKDTYERLAS</sequence>
<keyword evidence="3" id="KW-0238">DNA-binding</keyword>
<evidence type="ECO:0000256" key="5">
    <source>
        <dbReference type="SAM" id="MobiDB-lite"/>
    </source>
</evidence>
<proteinExistence type="inferred from homology"/>
<evidence type="ECO:0000259" key="6">
    <source>
        <dbReference type="PROSITE" id="PS51898"/>
    </source>
</evidence>
<dbReference type="PROSITE" id="PS51898">
    <property type="entry name" value="TYR_RECOMBINASE"/>
    <property type="match status" value="1"/>
</dbReference>
<dbReference type="SUPFAM" id="SSF56349">
    <property type="entry name" value="DNA breaking-rejoining enzymes"/>
    <property type="match status" value="2"/>
</dbReference>
<accession>A0ABN2U7J5</accession>
<protein>
    <recommendedName>
        <fullName evidence="6">Tyr recombinase domain-containing protein</fullName>
    </recommendedName>
</protein>
<dbReference type="InterPro" id="IPR002104">
    <property type="entry name" value="Integrase_catalytic"/>
</dbReference>
<dbReference type="InterPro" id="IPR050090">
    <property type="entry name" value="Tyrosine_recombinase_XerCD"/>
</dbReference>
<keyword evidence="2" id="KW-0229">DNA integration</keyword>
<evidence type="ECO:0000256" key="3">
    <source>
        <dbReference type="ARBA" id="ARBA00023125"/>
    </source>
</evidence>
<dbReference type="PANTHER" id="PTHR30349">
    <property type="entry name" value="PHAGE INTEGRASE-RELATED"/>
    <property type="match status" value="1"/>
</dbReference>
<dbReference type="InterPro" id="IPR013762">
    <property type="entry name" value="Integrase-like_cat_sf"/>
</dbReference>
<organism evidence="7 8">
    <name type="scientific">Catenulispora yoronensis</name>
    <dbReference type="NCBI Taxonomy" id="450799"/>
    <lineage>
        <taxon>Bacteria</taxon>
        <taxon>Bacillati</taxon>
        <taxon>Actinomycetota</taxon>
        <taxon>Actinomycetes</taxon>
        <taxon>Catenulisporales</taxon>
        <taxon>Catenulisporaceae</taxon>
        <taxon>Catenulispora</taxon>
    </lineage>
</organism>
<dbReference type="Pfam" id="PF14659">
    <property type="entry name" value="Phage_int_SAM_3"/>
    <property type="match status" value="1"/>
</dbReference>
<dbReference type="Proteomes" id="UP001500751">
    <property type="component" value="Unassembled WGS sequence"/>
</dbReference>
<keyword evidence="8" id="KW-1185">Reference proteome</keyword>
<keyword evidence="4" id="KW-0233">DNA recombination</keyword>
<evidence type="ECO:0000256" key="4">
    <source>
        <dbReference type="ARBA" id="ARBA00023172"/>
    </source>
</evidence>
<evidence type="ECO:0000313" key="7">
    <source>
        <dbReference type="EMBL" id="GAA2030879.1"/>
    </source>
</evidence>
<feature type="domain" description="Tyr recombinase" evidence="6">
    <location>
        <begin position="165"/>
        <end position="446"/>
    </location>
</feature>